<evidence type="ECO:0000313" key="1">
    <source>
        <dbReference type="EMBL" id="MBU5484287.1"/>
    </source>
</evidence>
<name>A0ABS6EGK8_9CLOT</name>
<dbReference type="Proteomes" id="UP000726170">
    <property type="component" value="Unassembled WGS sequence"/>
</dbReference>
<evidence type="ECO:0000313" key="2">
    <source>
        <dbReference type="Proteomes" id="UP000726170"/>
    </source>
</evidence>
<protein>
    <submittedName>
        <fullName evidence="1">DUF3795 domain-containing protein</fullName>
    </submittedName>
</protein>
<dbReference type="Pfam" id="PF12675">
    <property type="entry name" value="DUF3795"/>
    <property type="match status" value="1"/>
</dbReference>
<keyword evidence="2" id="KW-1185">Reference proteome</keyword>
<dbReference type="EMBL" id="JAHLQF010000002">
    <property type="protein sequence ID" value="MBU5484287.1"/>
    <property type="molecule type" value="Genomic_DNA"/>
</dbReference>
<organism evidence="1 2">
    <name type="scientific">Clostridium mobile</name>
    <dbReference type="NCBI Taxonomy" id="2841512"/>
    <lineage>
        <taxon>Bacteria</taxon>
        <taxon>Bacillati</taxon>
        <taxon>Bacillota</taxon>
        <taxon>Clostridia</taxon>
        <taxon>Eubacteriales</taxon>
        <taxon>Clostridiaceae</taxon>
        <taxon>Clostridium</taxon>
    </lineage>
</organism>
<sequence>MCESRCGILCSQCVYKVQVGCKGCINIEKPFWGDSCRVKECCEDKKNEHCGFCKDFPCELLTKFSYDKEQGDDGKRIEQCKKWCSK</sequence>
<proteinExistence type="predicted"/>
<dbReference type="InterPro" id="IPR024227">
    <property type="entry name" value="DUF3795"/>
</dbReference>
<dbReference type="RefSeq" id="WP_216438772.1">
    <property type="nucleotide sequence ID" value="NZ_JAHLQF010000002.1"/>
</dbReference>
<reference evidence="1 2" key="1">
    <citation type="submission" date="2021-06" db="EMBL/GenBank/DDBJ databases">
        <authorList>
            <person name="Sun Q."/>
            <person name="Li D."/>
        </authorList>
    </citation>
    <scope>NUCLEOTIDE SEQUENCE [LARGE SCALE GENOMIC DNA]</scope>
    <source>
        <strain evidence="1 2">MSJ-11</strain>
    </source>
</reference>
<accession>A0ABS6EGK8</accession>
<gene>
    <name evidence="1" type="ORF">KQI86_08090</name>
</gene>
<comment type="caution">
    <text evidence="1">The sequence shown here is derived from an EMBL/GenBank/DDBJ whole genome shotgun (WGS) entry which is preliminary data.</text>
</comment>